<dbReference type="RefSeq" id="WP_053063310.1">
    <property type="nucleotide sequence ID" value="NZ_JZWI01000023.1"/>
</dbReference>
<dbReference type="SUPFAM" id="SSF55781">
    <property type="entry name" value="GAF domain-like"/>
    <property type="match status" value="1"/>
</dbReference>
<comment type="caution">
    <text evidence="2">The sequence shown here is derived from an EMBL/GenBank/DDBJ whole genome shotgun (WGS) entry which is preliminary data.</text>
</comment>
<evidence type="ECO:0000313" key="3">
    <source>
        <dbReference type="Proteomes" id="UP000035170"/>
    </source>
</evidence>
<sequence length="177" mass="19156">MPDPLIQATERAERELGMEALAAVLAAQRADDAALALFRALDAGLAHAPGHLLLTVLVYHRALGESQRAYSSRPLEYPVGGRKTLGQAPRMRQVLASGEPFIGRGRQDIVDNYADHATLLAMGCESIVNMPVRWGAEVLGTVNLLHAQGRYAEADLPRIAAWAQLSVPAFLATLLRR</sequence>
<evidence type="ECO:0000259" key="1">
    <source>
        <dbReference type="Pfam" id="PF01590"/>
    </source>
</evidence>
<feature type="domain" description="GAF" evidence="1">
    <location>
        <begin position="23"/>
        <end position="156"/>
    </location>
</feature>
<accession>A0A0H2LXP5</accession>
<proteinExistence type="predicted"/>
<reference evidence="2 3" key="1">
    <citation type="submission" date="2015-03" db="EMBL/GenBank/DDBJ databases">
        <title>Genome sequence of Variovorax paradoxus TBEA6.</title>
        <authorList>
            <person name="Poehlein A."/>
            <person name="Schuldes J."/>
            <person name="Wuebbeler J.H."/>
            <person name="Hiessl S."/>
            <person name="Steinbuechel A."/>
            <person name="Daniel R."/>
        </authorList>
    </citation>
    <scope>NUCLEOTIDE SEQUENCE [LARGE SCALE GENOMIC DNA]</scope>
    <source>
        <strain evidence="2 3">TBEA6</strain>
    </source>
</reference>
<organism evidence="2 3">
    <name type="scientific">Variovorax paradoxus</name>
    <dbReference type="NCBI Taxonomy" id="34073"/>
    <lineage>
        <taxon>Bacteria</taxon>
        <taxon>Pseudomonadati</taxon>
        <taxon>Pseudomonadota</taxon>
        <taxon>Betaproteobacteria</taxon>
        <taxon>Burkholderiales</taxon>
        <taxon>Comamonadaceae</taxon>
        <taxon>Variovorax</taxon>
    </lineage>
</organism>
<keyword evidence="3" id="KW-1185">Reference proteome</keyword>
<name>A0A0H2LXP5_VARPD</name>
<dbReference type="AlphaFoldDB" id="A0A0H2LXP5"/>
<protein>
    <recommendedName>
        <fullName evidence="1">GAF domain-containing protein</fullName>
    </recommendedName>
</protein>
<dbReference type="Proteomes" id="UP000035170">
    <property type="component" value="Unassembled WGS sequence"/>
</dbReference>
<dbReference type="EMBL" id="JZWI01000023">
    <property type="protein sequence ID" value="KLN54506.1"/>
    <property type="molecule type" value="Genomic_DNA"/>
</dbReference>
<dbReference type="Pfam" id="PF01590">
    <property type="entry name" value="GAF"/>
    <property type="match status" value="1"/>
</dbReference>
<evidence type="ECO:0000313" key="2">
    <source>
        <dbReference type="EMBL" id="KLN54506.1"/>
    </source>
</evidence>
<gene>
    <name evidence="2" type="ORF">VPARA_44280</name>
</gene>
<dbReference type="InterPro" id="IPR003018">
    <property type="entry name" value="GAF"/>
</dbReference>